<evidence type="ECO:0000313" key="10">
    <source>
        <dbReference type="EMBL" id="CAC5358174.1"/>
    </source>
</evidence>
<keyword evidence="4" id="KW-0813">Transport</keyword>
<sequence length="287" mass="32807">MITSNECQVRPAPLQKQNSLDIRYCLQNQELFLHRGLNMLPIIFALSMTVYTAQGASYSDLLLNDLSQLYQLQQPESGGRYGYYDDELVGRSMPDDWTLNMDDPNLFSRASIRDPELIEQLPSLWGYQSVSGGTGGGKENPKQVKTDKVLPAYCNPPNPCPVGYTADDNCVEKFENSLDNNRRLLKQQDCPCDAEHMFSCPAENDHEIKETGNYPDWMEQNSNSDLDSMNLEKREKKGGNQMRYKRDNERIMDILQSKLEQLKNNPYFNGPHREVAAKKGDPLMIKH</sequence>
<evidence type="ECO:0000256" key="8">
    <source>
        <dbReference type="ARBA" id="ARBA00023186"/>
    </source>
</evidence>
<evidence type="ECO:0000256" key="3">
    <source>
        <dbReference type="ARBA" id="ARBA00019589"/>
    </source>
</evidence>
<dbReference type="GO" id="GO:0030141">
    <property type="term" value="C:secretory granule"/>
    <property type="evidence" value="ECO:0007669"/>
    <property type="project" value="InterPro"/>
</dbReference>
<dbReference type="GO" id="GO:0005576">
    <property type="term" value="C:extracellular region"/>
    <property type="evidence" value="ECO:0007669"/>
    <property type="project" value="UniProtKB-SubCell"/>
</dbReference>
<dbReference type="Proteomes" id="UP000507470">
    <property type="component" value="Unassembled WGS sequence"/>
</dbReference>
<evidence type="ECO:0000256" key="9">
    <source>
        <dbReference type="SAM" id="MobiDB-lite"/>
    </source>
</evidence>
<keyword evidence="7" id="KW-1015">Disulfide bond</keyword>
<dbReference type="EMBL" id="CACVKT020000316">
    <property type="protein sequence ID" value="CAC5358174.1"/>
    <property type="molecule type" value="Genomic_DNA"/>
</dbReference>
<proteinExistence type="inferred from homology"/>
<dbReference type="OrthoDB" id="9922675at2759"/>
<evidence type="ECO:0000256" key="2">
    <source>
        <dbReference type="ARBA" id="ARBA00006348"/>
    </source>
</evidence>
<dbReference type="InterPro" id="IPR007945">
    <property type="entry name" value="Secretogranin_V"/>
</dbReference>
<dbReference type="Pfam" id="PF05281">
    <property type="entry name" value="Secretogranin_V"/>
    <property type="match status" value="1"/>
</dbReference>
<evidence type="ECO:0000256" key="6">
    <source>
        <dbReference type="ARBA" id="ARBA00022729"/>
    </source>
</evidence>
<evidence type="ECO:0000256" key="1">
    <source>
        <dbReference type="ARBA" id="ARBA00004613"/>
    </source>
</evidence>
<reference evidence="10 11" key="1">
    <citation type="submission" date="2020-06" db="EMBL/GenBank/DDBJ databases">
        <authorList>
            <person name="Li R."/>
            <person name="Bekaert M."/>
        </authorList>
    </citation>
    <scope>NUCLEOTIDE SEQUENCE [LARGE SCALE GENOMIC DNA]</scope>
    <source>
        <strain evidence="11">wild</strain>
    </source>
</reference>
<comment type="subcellular location">
    <subcellularLocation>
        <location evidence="1">Secreted</location>
    </subcellularLocation>
</comment>
<dbReference type="GO" id="GO:0046883">
    <property type="term" value="P:regulation of hormone secretion"/>
    <property type="evidence" value="ECO:0007669"/>
    <property type="project" value="TreeGrafter"/>
</dbReference>
<dbReference type="PANTHER" id="PTHR12738:SF0">
    <property type="entry name" value="NEUROENDOCRINE PROTEIN 7B2"/>
    <property type="match status" value="1"/>
</dbReference>
<name>A0A6J8A0P7_MYTCO</name>
<dbReference type="AlphaFoldDB" id="A0A6J8A0P7"/>
<keyword evidence="8" id="KW-0143">Chaperone</keyword>
<evidence type="ECO:0000256" key="7">
    <source>
        <dbReference type="ARBA" id="ARBA00023157"/>
    </source>
</evidence>
<keyword evidence="6" id="KW-0732">Signal</keyword>
<comment type="similarity">
    <text evidence="2">Belongs to the 7B2 family.</text>
</comment>
<evidence type="ECO:0000256" key="5">
    <source>
        <dbReference type="ARBA" id="ARBA00022525"/>
    </source>
</evidence>
<keyword evidence="5" id="KW-0964">Secreted</keyword>
<organism evidence="10 11">
    <name type="scientific">Mytilus coruscus</name>
    <name type="common">Sea mussel</name>
    <dbReference type="NCBI Taxonomy" id="42192"/>
    <lineage>
        <taxon>Eukaryota</taxon>
        <taxon>Metazoa</taxon>
        <taxon>Spiralia</taxon>
        <taxon>Lophotrochozoa</taxon>
        <taxon>Mollusca</taxon>
        <taxon>Bivalvia</taxon>
        <taxon>Autobranchia</taxon>
        <taxon>Pteriomorphia</taxon>
        <taxon>Mytilida</taxon>
        <taxon>Mytiloidea</taxon>
        <taxon>Mytilidae</taxon>
        <taxon>Mytilinae</taxon>
        <taxon>Mytilus</taxon>
    </lineage>
</organism>
<dbReference type="PANTHER" id="PTHR12738">
    <property type="entry name" value="NEUROENDOCRINE PROTEIN 7B2"/>
    <property type="match status" value="1"/>
</dbReference>
<gene>
    <name evidence="10" type="ORF">MCOR_1535</name>
</gene>
<accession>A0A6J8A0P7</accession>
<evidence type="ECO:0000313" key="11">
    <source>
        <dbReference type="Proteomes" id="UP000507470"/>
    </source>
</evidence>
<dbReference type="GO" id="GO:0030234">
    <property type="term" value="F:enzyme regulator activity"/>
    <property type="evidence" value="ECO:0007669"/>
    <property type="project" value="TreeGrafter"/>
</dbReference>
<dbReference type="GO" id="GO:0007218">
    <property type="term" value="P:neuropeptide signaling pathway"/>
    <property type="evidence" value="ECO:0007669"/>
    <property type="project" value="InterPro"/>
</dbReference>
<feature type="region of interest" description="Disordered" evidence="9">
    <location>
        <begin position="264"/>
        <end position="287"/>
    </location>
</feature>
<feature type="compositionally biased region" description="Basic and acidic residues" evidence="9">
    <location>
        <begin position="271"/>
        <end position="281"/>
    </location>
</feature>
<protein>
    <recommendedName>
        <fullName evidence="3">Neuroendocrine protein 7B2</fullName>
    </recommendedName>
</protein>
<keyword evidence="11" id="KW-1185">Reference proteome</keyword>
<evidence type="ECO:0000256" key="4">
    <source>
        <dbReference type="ARBA" id="ARBA00022448"/>
    </source>
</evidence>